<dbReference type="InterPro" id="IPR029058">
    <property type="entry name" value="AB_hydrolase_fold"/>
</dbReference>
<organism evidence="4 5">
    <name type="scientific">Coemansia pectinata</name>
    <dbReference type="NCBI Taxonomy" id="1052879"/>
    <lineage>
        <taxon>Eukaryota</taxon>
        <taxon>Fungi</taxon>
        <taxon>Fungi incertae sedis</taxon>
        <taxon>Zoopagomycota</taxon>
        <taxon>Kickxellomycotina</taxon>
        <taxon>Kickxellomycetes</taxon>
        <taxon>Kickxellales</taxon>
        <taxon>Kickxellaceae</taxon>
        <taxon>Coemansia</taxon>
    </lineage>
</organism>
<dbReference type="EMBL" id="JANBUH010000599">
    <property type="protein sequence ID" value="KAJ2750250.1"/>
    <property type="molecule type" value="Genomic_DNA"/>
</dbReference>
<feature type="domain" description="AB hydrolase-1" evidence="3">
    <location>
        <begin position="137"/>
        <end position="377"/>
    </location>
</feature>
<gene>
    <name evidence="4" type="ORF">GGI19_005214</name>
</gene>
<dbReference type="GO" id="GO:0051792">
    <property type="term" value="P:medium-chain fatty acid biosynthetic process"/>
    <property type="evidence" value="ECO:0007669"/>
    <property type="project" value="TreeGrafter"/>
</dbReference>
<keyword evidence="5" id="KW-1185">Reference proteome</keyword>
<comment type="similarity">
    <text evidence="1">Belongs to the AB hydrolase superfamily. AB hydrolase 4 family.</text>
</comment>
<dbReference type="Pfam" id="PF00561">
    <property type="entry name" value="Abhydrolase_1"/>
    <property type="match status" value="1"/>
</dbReference>
<protein>
    <recommendedName>
        <fullName evidence="3">AB hydrolase-1 domain-containing protein</fullName>
    </recommendedName>
</protein>
<dbReference type="InterPro" id="IPR000073">
    <property type="entry name" value="AB_hydrolase_1"/>
</dbReference>
<feature type="active site" description="Charge relay system" evidence="2">
    <location>
        <position position="373"/>
    </location>
</feature>
<dbReference type="PIRSF" id="PIRSF005211">
    <property type="entry name" value="Ab_hydro_YheT"/>
    <property type="match status" value="1"/>
</dbReference>
<evidence type="ECO:0000256" key="2">
    <source>
        <dbReference type="PIRSR" id="PIRSR005211-1"/>
    </source>
</evidence>
<dbReference type="OrthoDB" id="5954035at2759"/>
<dbReference type="PANTHER" id="PTHR10794">
    <property type="entry name" value="ABHYDROLASE DOMAIN-CONTAINING PROTEIN"/>
    <property type="match status" value="1"/>
</dbReference>
<dbReference type="PANTHER" id="PTHR10794:SF63">
    <property type="entry name" value="ALPHA_BETA HYDROLASE 1, ISOFORM A"/>
    <property type="match status" value="1"/>
</dbReference>
<feature type="active site" description="Charge relay system" evidence="2">
    <location>
        <position position="213"/>
    </location>
</feature>
<dbReference type="GO" id="GO:0051793">
    <property type="term" value="P:medium-chain fatty acid catabolic process"/>
    <property type="evidence" value="ECO:0007669"/>
    <property type="project" value="TreeGrafter"/>
</dbReference>
<dbReference type="GO" id="GO:0008126">
    <property type="term" value="F:acetylesterase activity"/>
    <property type="evidence" value="ECO:0007669"/>
    <property type="project" value="TreeGrafter"/>
</dbReference>
<evidence type="ECO:0000313" key="5">
    <source>
        <dbReference type="Proteomes" id="UP001140011"/>
    </source>
</evidence>
<feature type="active site" description="Charge relay system" evidence="2">
    <location>
        <position position="344"/>
    </location>
</feature>
<evidence type="ECO:0000259" key="3">
    <source>
        <dbReference type="Pfam" id="PF00561"/>
    </source>
</evidence>
<proteinExistence type="inferred from homology"/>
<name>A0A9W8GSP8_9FUNG</name>
<comment type="caution">
    <text evidence="4">The sequence shown here is derived from an EMBL/GenBank/DDBJ whole genome shotgun (WGS) entry which is preliminary data.</text>
</comment>
<dbReference type="InterPro" id="IPR012020">
    <property type="entry name" value="ABHD4"/>
</dbReference>
<evidence type="ECO:0000256" key="1">
    <source>
        <dbReference type="ARBA" id="ARBA00010884"/>
    </source>
</evidence>
<dbReference type="InterPro" id="IPR050960">
    <property type="entry name" value="AB_hydrolase_4_sf"/>
</dbReference>
<dbReference type="Proteomes" id="UP001140011">
    <property type="component" value="Unassembled WGS sequence"/>
</dbReference>
<sequence>MLDYGMSYSDPAFSGISLLGSMRKFSNRCRVQLVAASPGVTTADLTHGENIRTFLDAHCPSLTDAKQASMRPTPFLRGGMLQSLYCTMRALKRDKYSDISYDRETKILSDGGTVSLDWYPARSTESADTRPIAIVMAGLGGSSYEYHIRCLSKTLGKHGAGYRVAVMNHRGMGRTPLTSPKIYNASDTDDYRDVVKYIRASYPNAPLLGVGFSLGANVLTKYLGEQGAESPLSAAVAICCPFDMSLTGRSLDADTFLNNKLFQPHLVATIKRFFQRNSEVLQNSPAEYDWDAIMKATRMSQIDTLVTARDYGQRDCWEHYRAASSTPYVDGIRTPYLAINSMDDPVTRYEGIPQAKFRSNPYIALALLKHGGHLGFFCGLRPKIWYMTPVTEFFDAIVKHKSKAPQLALSL</sequence>
<dbReference type="AlphaFoldDB" id="A0A9W8GSP8"/>
<accession>A0A9W8GSP8</accession>
<reference evidence="4" key="1">
    <citation type="submission" date="2022-07" db="EMBL/GenBank/DDBJ databases">
        <title>Phylogenomic reconstructions and comparative analyses of Kickxellomycotina fungi.</title>
        <authorList>
            <person name="Reynolds N.K."/>
            <person name="Stajich J.E."/>
            <person name="Barry K."/>
            <person name="Grigoriev I.V."/>
            <person name="Crous P."/>
            <person name="Smith M.E."/>
        </authorList>
    </citation>
    <scope>NUCLEOTIDE SEQUENCE</scope>
    <source>
        <strain evidence="4">BCRC 34297</strain>
    </source>
</reference>
<dbReference type="SUPFAM" id="SSF53474">
    <property type="entry name" value="alpha/beta-Hydrolases"/>
    <property type="match status" value="1"/>
</dbReference>
<dbReference type="Gene3D" id="3.40.50.1820">
    <property type="entry name" value="alpha/beta hydrolase"/>
    <property type="match status" value="1"/>
</dbReference>
<dbReference type="GO" id="GO:0047372">
    <property type="term" value="F:monoacylglycerol lipase activity"/>
    <property type="evidence" value="ECO:0007669"/>
    <property type="project" value="TreeGrafter"/>
</dbReference>
<evidence type="ECO:0000313" key="4">
    <source>
        <dbReference type="EMBL" id="KAJ2750250.1"/>
    </source>
</evidence>